<evidence type="ECO:0000256" key="3">
    <source>
        <dbReference type="ARBA" id="ARBA00022827"/>
    </source>
</evidence>
<dbReference type="PRINTS" id="PR00411">
    <property type="entry name" value="PNDRDTASEI"/>
</dbReference>
<dbReference type="PROSITE" id="PS00076">
    <property type="entry name" value="PYRIDINE_REDOX_1"/>
    <property type="match status" value="1"/>
</dbReference>
<evidence type="ECO:0000259" key="14">
    <source>
        <dbReference type="Pfam" id="PF07992"/>
    </source>
</evidence>
<dbReference type="GO" id="GO:0004148">
    <property type="term" value="F:dihydrolipoyl dehydrogenase (NADH) activity"/>
    <property type="evidence" value="ECO:0007669"/>
    <property type="project" value="UniProtKB-EC"/>
</dbReference>
<feature type="binding site" evidence="10">
    <location>
        <position position="87"/>
    </location>
    <ligand>
        <name>FAD</name>
        <dbReference type="ChEBI" id="CHEBI:57692"/>
    </ligand>
</feature>
<keyword evidence="10" id="KW-0547">Nucleotide-binding</keyword>
<dbReference type="InterPro" id="IPR023753">
    <property type="entry name" value="FAD/NAD-binding_dom"/>
</dbReference>
<accession>A0ABD2X7V9</accession>
<evidence type="ECO:0000256" key="1">
    <source>
        <dbReference type="ARBA" id="ARBA00007532"/>
    </source>
</evidence>
<dbReference type="PANTHER" id="PTHR22912">
    <property type="entry name" value="DISULFIDE OXIDOREDUCTASE"/>
    <property type="match status" value="1"/>
</dbReference>
<evidence type="ECO:0000256" key="7">
    <source>
        <dbReference type="ARBA" id="ARBA00023284"/>
    </source>
</evidence>
<dbReference type="InterPro" id="IPR036188">
    <property type="entry name" value="FAD/NAD-bd_sf"/>
</dbReference>
<evidence type="ECO:0000313" key="15">
    <source>
        <dbReference type="EMBL" id="KAL3400998.1"/>
    </source>
</evidence>
<evidence type="ECO:0000259" key="13">
    <source>
        <dbReference type="Pfam" id="PF02852"/>
    </source>
</evidence>
<organism evidence="15 16">
    <name type="scientific">Trichogramma kaykai</name>
    <dbReference type="NCBI Taxonomy" id="54128"/>
    <lineage>
        <taxon>Eukaryota</taxon>
        <taxon>Metazoa</taxon>
        <taxon>Ecdysozoa</taxon>
        <taxon>Arthropoda</taxon>
        <taxon>Hexapoda</taxon>
        <taxon>Insecta</taxon>
        <taxon>Pterygota</taxon>
        <taxon>Neoptera</taxon>
        <taxon>Endopterygota</taxon>
        <taxon>Hymenoptera</taxon>
        <taxon>Apocrita</taxon>
        <taxon>Proctotrupomorpha</taxon>
        <taxon>Chalcidoidea</taxon>
        <taxon>Trichogrammatidae</taxon>
        <taxon>Trichogramma</taxon>
    </lineage>
</organism>
<dbReference type="GO" id="GO:0045254">
    <property type="term" value="C:pyruvate dehydrogenase complex"/>
    <property type="evidence" value="ECO:0007669"/>
    <property type="project" value="UniProtKB-ARBA"/>
</dbReference>
<dbReference type="Pfam" id="PF07992">
    <property type="entry name" value="Pyr_redox_2"/>
    <property type="match status" value="1"/>
</dbReference>
<evidence type="ECO:0000256" key="11">
    <source>
        <dbReference type="PIRSR" id="PIRSR000350-4"/>
    </source>
</evidence>
<keyword evidence="4 12" id="KW-0560">Oxidoreductase</keyword>
<feature type="binding site" evidence="10">
    <location>
        <position position="313"/>
    </location>
    <ligand>
        <name>NAD(+)</name>
        <dbReference type="ChEBI" id="CHEBI:57540"/>
    </ligand>
</feature>
<dbReference type="Pfam" id="PF02852">
    <property type="entry name" value="Pyr_redox_dim"/>
    <property type="match status" value="1"/>
</dbReference>
<evidence type="ECO:0000256" key="8">
    <source>
        <dbReference type="ARBA" id="ARBA00049187"/>
    </source>
</evidence>
<feature type="disulfide bond" description="Redox-active" evidence="11">
    <location>
        <begin position="78"/>
        <end position="83"/>
    </location>
</feature>
<keyword evidence="6" id="KW-1015">Disulfide bond</keyword>
<keyword evidence="16" id="KW-1185">Reference proteome</keyword>
<dbReference type="GO" id="GO:0005737">
    <property type="term" value="C:cytoplasm"/>
    <property type="evidence" value="ECO:0007669"/>
    <property type="project" value="UniProtKB-ARBA"/>
</dbReference>
<dbReference type="PIRSF" id="PIRSF000350">
    <property type="entry name" value="Mercury_reductase_MerA"/>
    <property type="match status" value="1"/>
</dbReference>
<dbReference type="Proteomes" id="UP001627154">
    <property type="component" value="Unassembled WGS sequence"/>
</dbReference>
<dbReference type="SUPFAM" id="SSF51905">
    <property type="entry name" value="FAD/NAD(P)-binding domain"/>
    <property type="match status" value="1"/>
</dbReference>
<dbReference type="InterPro" id="IPR012999">
    <property type="entry name" value="Pyr_OxRdtase_I_AS"/>
</dbReference>
<evidence type="ECO:0000256" key="9">
    <source>
        <dbReference type="PIRSR" id="PIRSR000350-2"/>
    </source>
</evidence>
<dbReference type="GO" id="GO:0045333">
    <property type="term" value="P:cellular respiration"/>
    <property type="evidence" value="ECO:0007669"/>
    <property type="project" value="UniProtKB-ARBA"/>
</dbReference>
<proteinExistence type="inferred from homology"/>
<keyword evidence="2 12" id="KW-0285">Flavoprotein</keyword>
<dbReference type="NCBIfam" id="TIGR01350">
    <property type="entry name" value="lipoamide_DH"/>
    <property type="match status" value="1"/>
</dbReference>
<dbReference type="AlphaFoldDB" id="A0ABD2X7V9"/>
<dbReference type="SUPFAM" id="SSF55424">
    <property type="entry name" value="FAD/NAD-linked reductases, dimerisation (C-terminal) domain"/>
    <property type="match status" value="1"/>
</dbReference>
<dbReference type="Gene3D" id="3.30.390.30">
    <property type="match status" value="1"/>
</dbReference>
<comment type="catalytic activity">
    <reaction evidence="8 12">
        <text>N(6)-[(R)-dihydrolipoyl]-L-lysyl-[protein] + NAD(+) = N(6)-[(R)-lipoyl]-L-lysyl-[protein] + NADH + H(+)</text>
        <dbReference type="Rhea" id="RHEA:15045"/>
        <dbReference type="Rhea" id="RHEA-COMP:10474"/>
        <dbReference type="Rhea" id="RHEA-COMP:10475"/>
        <dbReference type="ChEBI" id="CHEBI:15378"/>
        <dbReference type="ChEBI" id="CHEBI:57540"/>
        <dbReference type="ChEBI" id="CHEBI:57945"/>
        <dbReference type="ChEBI" id="CHEBI:83099"/>
        <dbReference type="ChEBI" id="CHEBI:83100"/>
        <dbReference type="EC" id="1.8.1.4"/>
    </reaction>
</comment>
<dbReference type="InterPro" id="IPR006258">
    <property type="entry name" value="Lipoamide_DH"/>
</dbReference>
<name>A0ABD2X7V9_9HYME</name>
<comment type="miscellaneous">
    <text evidence="12">The active site is a redox-active disulfide bond.</text>
</comment>
<evidence type="ECO:0000313" key="16">
    <source>
        <dbReference type="Proteomes" id="UP001627154"/>
    </source>
</evidence>
<protein>
    <recommendedName>
        <fullName evidence="12">Dihydrolipoyl dehydrogenase</fullName>
        <ecNumber evidence="12">1.8.1.4</ecNumber>
    </recommendedName>
</protein>
<keyword evidence="7 12" id="KW-0676">Redox-active center</keyword>
<evidence type="ECO:0000256" key="2">
    <source>
        <dbReference type="ARBA" id="ARBA00022630"/>
    </source>
</evidence>
<reference evidence="15 16" key="1">
    <citation type="journal article" date="2024" name="bioRxiv">
        <title>A reference genome for Trichogramma kaykai: A tiny desert-dwelling parasitoid wasp with competing sex-ratio distorters.</title>
        <authorList>
            <person name="Culotta J."/>
            <person name="Lindsey A.R."/>
        </authorList>
    </citation>
    <scope>NUCLEOTIDE SEQUENCE [LARGE SCALE GENOMIC DNA]</scope>
    <source>
        <strain evidence="15 16">KSX58</strain>
    </source>
</reference>
<dbReference type="PANTHER" id="PTHR22912:SF151">
    <property type="entry name" value="DIHYDROLIPOYL DEHYDROGENASE, MITOCHONDRIAL"/>
    <property type="match status" value="1"/>
</dbReference>
<dbReference type="Gene3D" id="3.50.50.60">
    <property type="entry name" value="FAD/NAD(P)-binding domain"/>
    <property type="match status" value="2"/>
</dbReference>
<evidence type="ECO:0000256" key="10">
    <source>
        <dbReference type="PIRSR" id="PIRSR000350-3"/>
    </source>
</evidence>
<dbReference type="InterPro" id="IPR004099">
    <property type="entry name" value="Pyr_nucl-diS_OxRdtase_dimer"/>
</dbReference>
<dbReference type="InterPro" id="IPR001100">
    <property type="entry name" value="Pyr_nuc-diS_OxRdtase"/>
</dbReference>
<sequence length="508" mass="53895">MQANLVNLMAVSMRPICMKRAANPILAAMQQRRYASTLDADIVVIGSGPGGYVASIKAAQLGMKTVCVEKDPTLGGTCLNVGCIPSKSLLNNSHYYHMAHSGDLDDRGIKVSGVTLDLPKLMQQKTNVVKALTGGIAGLFKKNKIELVTGHGKITGKNQVTALGPDGSTVATINTKNILIATGSEVTPFQGVPVDEKQIVSSTGALSLAEVPKKMIVIGAGVIGLELGSVWQRLGSDVTLVEFMPAIGGVGIDAEVSKTMQKIMTKQGLKFKLGTKVTAAAKTNGDIQVALEDAKDPSKKENVSCNVLLVCIGRRPYTQNLGLEEIGIERDEKGRIPVNSRFQTVIPSIYAIGDCIHGPMLAHKAEDEGIITVEGIAGGAVHIDYNCVPSVIYTHPEVAWVGKSEEDLKKEGIDYKVGKFPFMANSRAKTNLETDGFAKVLADKNTDKILGVHMIGPAAGELINEAVLAMEYGASAEDVARVCHAHPTCAEALREAHLSAYCGKPINF</sequence>
<dbReference type="FunFam" id="3.30.390.30:FF:000001">
    <property type="entry name" value="Dihydrolipoyl dehydrogenase"/>
    <property type="match status" value="1"/>
</dbReference>
<feature type="binding site" evidence="10">
    <location>
        <begin position="182"/>
        <end position="184"/>
    </location>
    <ligand>
        <name>FAD</name>
        <dbReference type="ChEBI" id="CHEBI:57692"/>
    </ligand>
</feature>
<comment type="similarity">
    <text evidence="1 12">Belongs to the class-I pyridine nucleotide-disulfide oxidoreductase family.</text>
</comment>
<evidence type="ECO:0000256" key="12">
    <source>
        <dbReference type="RuleBase" id="RU003692"/>
    </source>
</evidence>
<feature type="active site" description="Proton acceptor" evidence="9">
    <location>
        <position position="486"/>
    </location>
</feature>
<dbReference type="FunFam" id="3.50.50.60:FF:000001">
    <property type="entry name" value="Dihydrolipoyl dehydrogenase, mitochondrial"/>
    <property type="match status" value="1"/>
</dbReference>
<dbReference type="InterPro" id="IPR016156">
    <property type="entry name" value="FAD/NAD-linked_Rdtase_dimer_sf"/>
</dbReference>
<comment type="caution">
    <text evidence="15">The sequence shown here is derived from an EMBL/GenBank/DDBJ whole genome shotgun (WGS) entry which is preliminary data.</text>
</comment>
<feature type="binding site" evidence="10">
    <location>
        <begin position="360"/>
        <end position="363"/>
    </location>
    <ligand>
        <name>FAD</name>
        <dbReference type="ChEBI" id="CHEBI:57692"/>
    </ligand>
</feature>
<dbReference type="InterPro" id="IPR050151">
    <property type="entry name" value="Class-I_Pyr_Nuc-Dis_Oxidored"/>
</dbReference>
<feature type="binding site" evidence="10">
    <location>
        <position position="354"/>
    </location>
    <ligand>
        <name>FAD</name>
        <dbReference type="ChEBI" id="CHEBI:57692"/>
    </ligand>
</feature>
<evidence type="ECO:0000256" key="4">
    <source>
        <dbReference type="ARBA" id="ARBA00023002"/>
    </source>
</evidence>
<evidence type="ECO:0000256" key="6">
    <source>
        <dbReference type="ARBA" id="ARBA00023157"/>
    </source>
</evidence>
<feature type="binding site" evidence="10">
    <location>
        <begin position="219"/>
        <end position="226"/>
    </location>
    <ligand>
        <name>NAD(+)</name>
        <dbReference type="ChEBI" id="CHEBI:57540"/>
    </ligand>
</feature>
<keyword evidence="5 10" id="KW-0520">NAD</keyword>
<dbReference type="EC" id="1.8.1.4" evidence="12"/>
<comment type="cofactor">
    <cofactor evidence="10 12">
        <name>FAD</name>
        <dbReference type="ChEBI" id="CHEBI:57692"/>
    </cofactor>
    <text evidence="10 12">Binds 1 FAD per subunit.</text>
</comment>
<keyword evidence="3 10" id="KW-0274">FAD</keyword>
<dbReference type="FunFam" id="3.50.50.60:FF:000025">
    <property type="entry name" value="Dihydrolipoyl dehydrogenase"/>
    <property type="match status" value="1"/>
</dbReference>
<feature type="binding site" evidence="10">
    <location>
        <position position="152"/>
    </location>
    <ligand>
        <name>FAD</name>
        <dbReference type="ChEBI" id="CHEBI:57692"/>
    </ligand>
</feature>
<dbReference type="EMBL" id="JBJJXI010000049">
    <property type="protein sequence ID" value="KAL3400998.1"/>
    <property type="molecule type" value="Genomic_DNA"/>
</dbReference>
<feature type="binding site" evidence="10">
    <location>
        <position position="242"/>
    </location>
    <ligand>
        <name>NAD(+)</name>
        <dbReference type="ChEBI" id="CHEBI:57540"/>
    </ligand>
</feature>
<evidence type="ECO:0000256" key="5">
    <source>
        <dbReference type="ARBA" id="ARBA00023027"/>
    </source>
</evidence>
<gene>
    <name evidence="15" type="ORF">TKK_005653</name>
</gene>
<feature type="domain" description="Pyridine nucleotide-disulphide oxidoreductase dimerisation" evidence="13">
    <location>
        <begin position="388"/>
        <end position="496"/>
    </location>
</feature>
<dbReference type="PRINTS" id="PR00368">
    <property type="entry name" value="FADPNR"/>
</dbReference>
<feature type="domain" description="FAD/NAD(P)-binding" evidence="14">
    <location>
        <begin position="41"/>
        <end position="369"/>
    </location>
</feature>